<dbReference type="InterPro" id="IPR056002">
    <property type="entry name" value="DUF7580"/>
</dbReference>
<name>W9L7A1_FUSOX</name>
<gene>
    <name evidence="2" type="ORF">FOZG_00061</name>
</gene>
<protein>
    <recommendedName>
        <fullName evidence="1">DUF7580 domain-containing protein</fullName>
    </recommendedName>
</protein>
<organism evidence="2">
    <name type="scientific">Fusarium oxysporum Fo47</name>
    <dbReference type="NCBI Taxonomy" id="660027"/>
    <lineage>
        <taxon>Eukaryota</taxon>
        <taxon>Fungi</taxon>
        <taxon>Dikarya</taxon>
        <taxon>Ascomycota</taxon>
        <taxon>Pezizomycotina</taxon>
        <taxon>Sordariomycetes</taxon>
        <taxon>Hypocreomycetidae</taxon>
        <taxon>Hypocreales</taxon>
        <taxon>Nectriaceae</taxon>
        <taxon>Fusarium</taxon>
        <taxon>Fusarium oxysporum species complex</taxon>
    </lineage>
</organism>
<dbReference type="VEuPathDB" id="FungiDB:FOZG_00061"/>
<evidence type="ECO:0000259" key="1">
    <source>
        <dbReference type="Pfam" id="PF24476"/>
    </source>
</evidence>
<dbReference type="PANTHER" id="PTHR35186:SF4">
    <property type="entry name" value="PRION-INHIBITION AND PROPAGATION HELO DOMAIN-CONTAINING PROTEIN"/>
    <property type="match status" value="1"/>
</dbReference>
<feature type="domain" description="DUF7580" evidence="1">
    <location>
        <begin position="342"/>
        <end position="573"/>
    </location>
</feature>
<reference evidence="2" key="1">
    <citation type="submission" date="2011-06" db="EMBL/GenBank/DDBJ databases">
        <title>The Genome Sequence of Fusarium oxysporum Fo47.</title>
        <authorList>
            <consortium name="The Broad Institute Genome Sequencing Platform"/>
            <person name="Ma L.-J."/>
            <person name="Gale L.R."/>
            <person name="Schwartz D.C."/>
            <person name="Zhou S."/>
            <person name="Corby-Kistler H."/>
            <person name="Young S.K."/>
            <person name="Zeng Q."/>
            <person name="Gargeya S."/>
            <person name="Fitzgerald M."/>
            <person name="Haas B."/>
            <person name="Abouelleil A."/>
            <person name="Alvarado L."/>
            <person name="Arachchi H.M."/>
            <person name="Berlin A."/>
            <person name="Brown A."/>
            <person name="Chapman S.B."/>
            <person name="Chen Z."/>
            <person name="Dunbar C."/>
            <person name="Freedman E."/>
            <person name="Gearin G."/>
            <person name="Gellesch M."/>
            <person name="Goldberg J."/>
            <person name="Griggs A."/>
            <person name="Gujja S."/>
            <person name="Heiman D."/>
            <person name="Howarth C."/>
            <person name="Larson L."/>
            <person name="Lui A."/>
            <person name="MacDonald P.J.P."/>
            <person name="Mehta T."/>
            <person name="Montmayeur A."/>
            <person name="Murphy C."/>
            <person name="Neiman D."/>
            <person name="Pearson M."/>
            <person name="Priest M."/>
            <person name="Roberts A."/>
            <person name="Saif S."/>
            <person name="Shea T."/>
            <person name="Shenoy N."/>
            <person name="Sisk P."/>
            <person name="Stolte C."/>
            <person name="Sykes S."/>
            <person name="Wortman J."/>
            <person name="Nusbaum C."/>
            <person name="Birren B."/>
        </authorList>
    </citation>
    <scope>NUCLEOTIDE SEQUENCE [LARGE SCALE GENOMIC DNA]</scope>
    <source>
        <strain evidence="2">Fo47</strain>
    </source>
</reference>
<dbReference type="Proteomes" id="UP000030766">
    <property type="component" value="Unassembled WGS sequence"/>
</dbReference>
<dbReference type="Pfam" id="PF24476">
    <property type="entry name" value="DUF7580"/>
    <property type="match status" value="1"/>
</dbReference>
<dbReference type="HOGENOM" id="CLU_026305_6_1_1"/>
<accession>W9L7A1</accession>
<proteinExistence type="predicted"/>
<sequence>MSGIEIIGVVLGAFPIAVMALENYSKLATSVNLFYSIRSEHKRCLDDLTYHQILFKIHLRRLLLPLAVDDDKIDELLDNPGGTSWKEKSIDDVLKRRMKDAYLPYFGYVKEMARVMNDLNQRLALDSEAVQNNLSNQKALKGIERLRFEASPERIAFQRFRIKFSNGESDRKRLLSEFENYNGKLKALLDSSDEDARLTQQRELMFHNSATDLAVCNFWKQAAKLFRALTSACYCRCQPMHGVELMLQDRITEKSEFHITFTTYKLSLWEIYKTKITERDETVTAELKKAVQILEGVSIQQPNHRQLTPTKSSLRSKGTSTYLQVADRTPSVTLTCIDRSAQCQSHISQEISVLCSAIRNVEGACCGYLRENDCRFYVYTLSRENTAVSPPYITLCQILQGEFQPPPTRSQRYTIALVIASSFLQLLESQWLPDTLKKTEIFFRSDPSNSTRFCLDQPYIRRQFNNSNEKTIPYLDPGATELADGLDQLGIILLELCFGKVLEQQPCRKKWPDGRDAREVAGFNLLAARDWQCQVPEEAGPDYAEAVGWCLDKGKSRPPERWRKDMLQSVIHPLQRCREYLAGS</sequence>
<dbReference type="AlphaFoldDB" id="W9L7A1"/>
<dbReference type="EMBL" id="JH717896">
    <property type="protein sequence ID" value="EWZ49093.1"/>
    <property type="molecule type" value="Genomic_DNA"/>
</dbReference>
<dbReference type="PANTHER" id="PTHR35186">
    <property type="entry name" value="ANK_REP_REGION DOMAIN-CONTAINING PROTEIN"/>
    <property type="match status" value="1"/>
</dbReference>
<evidence type="ECO:0000313" key="2">
    <source>
        <dbReference type="EMBL" id="EWZ49093.1"/>
    </source>
</evidence>
<reference evidence="2" key="2">
    <citation type="submission" date="2012-06" db="EMBL/GenBank/DDBJ databases">
        <title>Annotation of the Genome Sequence of Fusarium oxysporum Fo47.</title>
        <authorList>
            <consortium name="The Broad Institute Genomics Platform"/>
            <person name="Ma L.-J."/>
            <person name="Corby-Kistler H."/>
            <person name="Broz K."/>
            <person name="Gale L.R."/>
            <person name="Jonkers W."/>
            <person name="O'Donnell K."/>
            <person name="Ploetz R."/>
            <person name="Steinberg C."/>
            <person name="Schwartz D.C."/>
            <person name="VanEtten H."/>
            <person name="Zhou S."/>
            <person name="Young S.K."/>
            <person name="Zeng Q."/>
            <person name="Gargeya S."/>
            <person name="Fitzgerald M."/>
            <person name="Abouelleil A."/>
            <person name="Alvarado L."/>
            <person name="Chapman S.B."/>
            <person name="Gainer-Dewar J."/>
            <person name="Goldberg J."/>
            <person name="Griggs A."/>
            <person name="Gujja S."/>
            <person name="Hansen M."/>
            <person name="Howarth C."/>
            <person name="Imamovic A."/>
            <person name="Ireland A."/>
            <person name="Larimer J."/>
            <person name="McCowan C."/>
            <person name="Murphy C."/>
            <person name="Pearson M."/>
            <person name="Poon T.W."/>
            <person name="Priest M."/>
            <person name="Roberts A."/>
            <person name="Saif S."/>
            <person name="Shea T."/>
            <person name="Sykes S."/>
            <person name="Wortman J."/>
            <person name="Nusbaum C."/>
            <person name="Birren B."/>
        </authorList>
    </citation>
    <scope>NUCLEOTIDE SEQUENCE</scope>
    <source>
        <strain evidence="2">Fo47</strain>
    </source>
</reference>